<feature type="region of interest" description="Disordered" evidence="1">
    <location>
        <begin position="213"/>
        <end position="235"/>
    </location>
</feature>
<reference evidence="3" key="1">
    <citation type="submission" date="2020-11" db="EMBL/GenBank/DDBJ databases">
        <title>Nocardioides cynanchi sp. nov., isolated from soil of rhizosphere of Cynanchum wilfordii.</title>
        <authorList>
            <person name="Lee J.-S."/>
            <person name="Suh M.K."/>
            <person name="Kim J.-S."/>
        </authorList>
    </citation>
    <scope>NUCLEOTIDE SEQUENCE</scope>
    <source>
        <strain evidence="3">KCTC 19276</strain>
    </source>
</reference>
<name>A0A930VLQ1_9ACTN</name>
<dbReference type="AlphaFoldDB" id="A0A930VLQ1"/>
<dbReference type="InterPro" id="IPR025445">
    <property type="entry name" value="DUF4191"/>
</dbReference>
<sequence>MAKTPEQPTMKRREQFVETFKMARRGDPRLVWWLLGAFVIGAAVGFGIFWLLPGSGTFHLVAGIIGAVMVGLVTTLAIFSRRAQAAAYAQLDGRPGAAASALTTLRRGWKSEPAVGFNKQQDVVHRVVGPPGIVLVGEGNASRLKALLANERRRHERVAADTPIHEFIVGTDEGQVPLPKLVRTISKLKRQVTPAEMTDVLSRLKAIDAARPNIPLPKGPVPTSMKGLRGQMRGR</sequence>
<proteinExistence type="predicted"/>
<evidence type="ECO:0000256" key="1">
    <source>
        <dbReference type="SAM" id="MobiDB-lite"/>
    </source>
</evidence>
<keyword evidence="4" id="KW-1185">Reference proteome</keyword>
<dbReference type="RefSeq" id="WP_194695193.1">
    <property type="nucleotide sequence ID" value="NZ_JADKPO010000004.1"/>
</dbReference>
<keyword evidence="2" id="KW-0812">Transmembrane</keyword>
<feature type="transmembrane region" description="Helical" evidence="2">
    <location>
        <begin position="58"/>
        <end position="79"/>
    </location>
</feature>
<protein>
    <submittedName>
        <fullName evidence="3">DUF4191 domain-containing protein</fullName>
    </submittedName>
</protein>
<feature type="transmembrane region" description="Helical" evidence="2">
    <location>
        <begin position="30"/>
        <end position="52"/>
    </location>
</feature>
<dbReference type="EMBL" id="JADKPO010000004">
    <property type="protein sequence ID" value="MBF4767045.1"/>
    <property type="molecule type" value="Genomic_DNA"/>
</dbReference>
<accession>A0A930VLQ1</accession>
<evidence type="ECO:0000313" key="3">
    <source>
        <dbReference type="EMBL" id="MBF4767045.1"/>
    </source>
</evidence>
<gene>
    <name evidence="3" type="ORF">ISU10_04610</name>
</gene>
<evidence type="ECO:0000256" key="2">
    <source>
        <dbReference type="SAM" id="Phobius"/>
    </source>
</evidence>
<dbReference type="Pfam" id="PF13829">
    <property type="entry name" value="DUF4191"/>
    <property type="match status" value="1"/>
</dbReference>
<keyword evidence="2" id="KW-0472">Membrane</keyword>
<dbReference type="Proteomes" id="UP000660668">
    <property type="component" value="Unassembled WGS sequence"/>
</dbReference>
<comment type="caution">
    <text evidence="3">The sequence shown here is derived from an EMBL/GenBank/DDBJ whole genome shotgun (WGS) entry which is preliminary data.</text>
</comment>
<keyword evidence="2" id="KW-1133">Transmembrane helix</keyword>
<organism evidence="3 4">
    <name type="scientific">Nocardioides agariphilus</name>
    <dbReference type="NCBI Taxonomy" id="433664"/>
    <lineage>
        <taxon>Bacteria</taxon>
        <taxon>Bacillati</taxon>
        <taxon>Actinomycetota</taxon>
        <taxon>Actinomycetes</taxon>
        <taxon>Propionibacteriales</taxon>
        <taxon>Nocardioidaceae</taxon>
        <taxon>Nocardioides</taxon>
    </lineage>
</organism>
<evidence type="ECO:0000313" key="4">
    <source>
        <dbReference type="Proteomes" id="UP000660668"/>
    </source>
</evidence>